<dbReference type="OrthoDB" id="9808367at2"/>
<dbReference type="PANTHER" id="PTHR10625">
    <property type="entry name" value="HISTONE DEACETYLASE HDAC1-RELATED"/>
    <property type="match status" value="1"/>
</dbReference>
<gene>
    <name evidence="3" type="ORF">EV699_106206</name>
</gene>
<proteinExistence type="inferred from homology"/>
<dbReference type="Proteomes" id="UP000295765">
    <property type="component" value="Unassembled WGS sequence"/>
</dbReference>
<dbReference type="PANTHER" id="PTHR10625:SF10">
    <property type="entry name" value="HISTONE DEACETYLASE HDAC1"/>
    <property type="match status" value="1"/>
</dbReference>
<evidence type="ECO:0000259" key="2">
    <source>
        <dbReference type="Pfam" id="PF00850"/>
    </source>
</evidence>
<evidence type="ECO:0000256" key="1">
    <source>
        <dbReference type="ARBA" id="ARBA00005947"/>
    </source>
</evidence>
<dbReference type="PRINTS" id="PR01270">
    <property type="entry name" value="HDASUPER"/>
</dbReference>
<dbReference type="RefSeq" id="WP_132540490.1">
    <property type="nucleotide sequence ID" value="NZ_SLWY01000006.1"/>
</dbReference>
<dbReference type="EMBL" id="SLWY01000006">
    <property type="protein sequence ID" value="TCO82109.1"/>
    <property type="molecule type" value="Genomic_DNA"/>
</dbReference>
<feature type="domain" description="Histone deacetylase" evidence="2">
    <location>
        <begin position="24"/>
        <end position="313"/>
    </location>
</feature>
<accession>A0A4R2L6I5</accession>
<dbReference type="GO" id="GO:0040029">
    <property type="term" value="P:epigenetic regulation of gene expression"/>
    <property type="evidence" value="ECO:0007669"/>
    <property type="project" value="TreeGrafter"/>
</dbReference>
<name>A0A4R2L6I5_9GAMM</name>
<dbReference type="InterPro" id="IPR000286">
    <property type="entry name" value="HDACs"/>
</dbReference>
<comment type="similarity">
    <text evidence="1">Belongs to the histone deacetylase family.</text>
</comment>
<dbReference type="AlphaFoldDB" id="A0A4R2L6I5"/>
<reference evidence="3 4" key="1">
    <citation type="submission" date="2019-03" db="EMBL/GenBank/DDBJ databases">
        <title>Genomic Encyclopedia of Type Strains, Phase IV (KMG-IV): sequencing the most valuable type-strain genomes for metagenomic binning, comparative biology and taxonomic classification.</title>
        <authorList>
            <person name="Goeker M."/>
        </authorList>
    </citation>
    <scope>NUCLEOTIDE SEQUENCE [LARGE SCALE GENOMIC DNA]</scope>
    <source>
        <strain evidence="3 4">DSM 25287</strain>
    </source>
</reference>
<dbReference type="InterPro" id="IPR023696">
    <property type="entry name" value="Ureohydrolase_dom_sf"/>
</dbReference>
<dbReference type="Pfam" id="PF00850">
    <property type="entry name" value="Hist_deacetyl"/>
    <property type="match status" value="1"/>
</dbReference>
<dbReference type="SUPFAM" id="SSF52768">
    <property type="entry name" value="Arginase/deacetylase"/>
    <property type="match status" value="1"/>
</dbReference>
<dbReference type="Gene3D" id="3.40.800.20">
    <property type="entry name" value="Histone deacetylase domain"/>
    <property type="match status" value="1"/>
</dbReference>
<keyword evidence="4" id="KW-1185">Reference proteome</keyword>
<organism evidence="3 4">
    <name type="scientific">Plasticicumulans lactativorans</name>
    <dbReference type="NCBI Taxonomy" id="1133106"/>
    <lineage>
        <taxon>Bacteria</taxon>
        <taxon>Pseudomonadati</taxon>
        <taxon>Pseudomonadota</taxon>
        <taxon>Gammaproteobacteria</taxon>
        <taxon>Candidatus Competibacteraceae</taxon>
        <taxon>Plasticicumulans</taxon>
    </lineage>
</organism>
<dbReference type="InterPro" id="IPR023801">
    <property type="entry name" value="His_deacetylse_dom"/>
</dbReference>
<protein>
    <submittedName>
        <fullName evidence="3">Acetoin utilization protein AcuC</fullName>
    </submittedName>
</protein>
<evidence type="ECO:0000313" key="3">
    <source>
        <dbReference type="EMBL" id="TCO82109.1"/>
    </source>
</evidence>
<comment type="caution">
    <text evidence="3">The sequence shown here is derived from an EMBL/GenBank/DDBJ whole genome shotgun (WGS) entry which is preliminary data.</text>
</comment>
<sequence length="321" mass="35444">MAGSRNVCLYLGEELGRYGFGDDHPFGEDRIHAFMDEMHRRDLDYQVRIYDSVAATEAQLLLFHTPAYVAKVKACSEAGEGMLDYGDTPAYKGVFEHASHVVGAVLDATRRIMAGEARRGFVPIAGLHHAMPDTAAGFCVFNDVGIAIKVLQQAYGLERIAYVDIDAHHGDGVFYPFESDPRVIFADIHEDGRYNFPNTGFPHEVGKGEAKGRKLNIPLLPLSGDQEFLMMWDKVEGFLREWRPQFVFMNCGADGLDGDPLAHLHYSQRAHQRAARGLCAIAEEFAEGRLLGVGGGGYDLRNVGRAWATVVNAFVEAPMHA</sequence>
<dbReference type="InterPro" id="IPR037138">
    <property type="entry name" value="His_deacetylse_dom_sf"/>
</dbReference>
<dbReference type="GO" id="GO:0004407">
    <property type="term" value="F:histone deacetylase activity"/>
    <property type="evidence" value="ECO:0007669"/>
    <property type="project" value="TreeGrafter"/>
</dbReference>
<evidence type="ECO:0000313" key="4">
    <source>
        <dbReference type="Proteomes" id="UP000295765"/>
    </source>
</evidence>